<dbReference type="SUPFAM" id="SSF49562">
    <property type="entry name" value="C2 domain (Calcium/lipid-binding domain, CaLB)"/>
    <property type="match status" value="1"/>
</dbReference>
<dbReference type="InterPro" id="IPR001202">
    <property type="entry name" value="WW_dom"/>
</dbReference>
<dbReference type="InterPro" id="IPR035892">
    <property type="entry name" value="C2_domain_sf"/>
</dbReference>
<organism evidence="3 4">
    <name type="scientific">Entamoeba invadens IP1</name>
    <dbReference type="NCBI Taxonomy" id="370355"/>
    <lineage>
        <taxon>Eukaryota</taxon>
        <taxon>Amoebozoa</taxon>
        <taxon>Evosea</taxon>
        <taxon>Archamoebae</taxon>
        <taxon>Mastigamoebida</taxon>
        <taxon>Entamoebidae</taxon>
        <taxon>Entamoeba</taxon>
    </lineage>
</organism>
<dbReference type="PROSITE" id="PS50020">
    <property type="entry name" value="WW_DOMAIN_2"/>
    <property type="match status" value="1"/>
</dbReference>
<evidence type="ECO:0000313" key="4">
    <source>
        <dbReference type="Proteomes" id="UP000014680"/>
    </source>
</evidence>
<dbReference type="RefSeq" id="XP_004261622.1">
    <property type="nucleotide sequence ID" value="XM_004261574.1"/>
</dbReference>
<keyword evidence="4" id="KW-1185">Reference proteome</keyword>
<evidence type="ECO:0000313" key="3">
    <source>
        <dbReference type="EMBL" id="ELP94851.1"/>
    </source>
</evidence>
<accession>A0A0A1UE16</accession>
<dbReference type="GeneID" id="14894102"/>
<gene>
    <name evidence="3" type="ORF">EIN_248150</name>
</gene>
<dbReference type="VEuPathDB" id="AmoebaDB:EIN_248150"/>
<dbReference type="SUPFAM" id="SSF51045">
    <property type="entry name" value="WW domain"/>
    <property type="match status" value="1"/>
</dbReference>
<dbReference type="Proteomes" id="UP000014680">
    <property type="component" value="Unassembled WGS sequence"/>
</dbReference>
<dbReference type="KEGG" id="eiv:EIN_248150"/>
<sequence length="776" mass="89057">MKIDIVLCNKGVVGEPVNGFIEAVFKSPKFIKKVSVIFQTHTNYPDFKNGYSSDPRQDSNASEWQEKNMKEDFGFQSFTCNCFSEHYNIQNGRFTEYPEGIARFPFEMVLPQKCCTTVVMGKCFLKWEMVAQIEELSCKIHKSDVFELPLLYKLYTTEIVKTQTSECIDNKRFSLKVELEKNEYTQGEMVNGVIDFSNKTNTVLSLKISNQSVVESTKIDNSAIDKRVYIEQNFEVLLGISKMRFSLQVSPQQLASVIADPLSLRNFLVVRVDGLKNLTSVESGVAVPIVVRPSCPYNRKNMEEYAKELGYDISFKKKRFYGTHKVSPPTIDIQNGLESGRVVDTNQVIYLDHYSRLVFEDKDKKTVMKRAYPTENMNLPVGWAMGYFRNERYFFNVKTLMSTWIDPRENPLPEHVGDEVTGTLTICPTQCEGLIGSKGIELCVYSGKKKMKVVSNKGLDPTFNKNDVFKINLDKMRNNVLLYVTDGKSTIGVIEFDLTLLKYYTCVKKWYYLHSPEHQRTEYMGRILMEVTYATSTDKPEIRNIVDYFSALNLLFYPSSKKFIDVVQSTNEERTKEKLPKLMDVYDQKYVVINREAFMNYFIFDDLKDEFVFTKTKEDEKDKLKVENKRKAYVEIYGKIVATTYEVGEGEESYDVSQDVEKPKKKFSLSLSGSLSRSRSTSKPKESTPKRLETLTPTFSPRTKKYRKEGEGAFGLLSSCDFPRDMGETAETKKESASSSEILKPVFGRRNAGKKHFVDISKESATQTNNFGALLD</sequence>
<evidence type="ECO:0000259" key="2">
    <source>
        <dbReference type="PROSITE" id="PS50020"/>
    </source>
</evidence>
<dbReference type="InterPro" id="IPR036020">
    <property type="entry name" value="WW_dom_sf"/>
</dbReference>
<feature type="compositionally biased region" description="Low complexity" evidence="1">
    <location>
        <begin position="671"/>
        <end position="681"/>
    </location>
</feature>
<dbReference type="OrthoDB" id="3045089at2759"/>
<protein>
    <recommendedName>
        <fullName evidence="2">WW domain-containing protein</fullName>
    </recommendedName>
</protein>
<dbReference type="PROSITE" id="PS01159">
    <property type="entry name" value="WW_DOMAIN_1"/>
    <property type="match status" value="1"/>
</dbReference>
<dbReference type="OMA" id="FRNKMDK"/>
<feature type="domain" description="WW" evidence="2">
    <location>
        <begin position="377"/>
        <end position="409"/>
    </location>
</feature>
<feature type="compositionally biased region" description="Basic and acidic residues" evidence="1">
    <location>
        <begin position="683"/>
        <end position="693"/>
    </location>
</feature>
<evidence type="ECO:0000256" key="1">
    <source>
        <dbReference type="SAM" id="MobiDB-lite"/>
    </source>
</evidence>
<dbReference type="AlphaFoldDB" id="A0A0A1UE16"/>
<proteinExistence type="predicted"/>
<dbReference type="EMBL" id="KB206169">
    <property type="protein sequence ID" value="ELP94851.1"/>
    <property type="molecule type" value="Genomic_DNA"/>
</dbReference>
<name>A0A0A1UE16_ENTIV</name>
<reference evidence="3 4" key="1">
    <citation type="submission" date="2012-10" db="EMBL/GenBank/DDBJ databases">
        <authorList>
            <person name="Zafar N."/>
            <person name="Inman J."/>
            <person name="Hall N."/>
            <person name="Lorenzi H."/>
            <person name="Caler E."/>
        </authorList>
    </citation>
    <scope>NUCLEOTIDE SEQUENCE [LARGE SCALE GENOMIC DNA]</scope>
    <source>
        <strain evidence="3 4">IP1</strain>
    </source>
</reference>
<feature type="region of interest" description="Disordered" evidence="1">
    <location>
        <begin position="671"/>
        <end position="696"/>
    </location>
</feature>